<proteinExistence type="predicted"/>
<gene>
    <name evidence="1" type="ORF">RND71_039616</name>
</gene>
<keyword evidence="2" id="KW-1185">Reference proteome</keyword>
<dbReference type="AlphaFoldDB" id="A0AAE1QWX9"/>
<organism evidence="1 2">
    <name type="scientific">Anisodus tanguticus</name>
    <dbReference type="NCBI Taxonomy" id="243964"/>
    <lineage>
        <taxon>Eukaryota</taxon>
        <taxon>Viridiplantae</taxon>
        <taxon>Streptophyta</taxon>
        <taxon>Embryophyta</taxon>
        <taxon>Tracheophyta</taxon>
        <taxon>Spermatophyta</taxon>
        <taxon>Magnoliopsida</taxon>
        <taxon>eudicotyledons</taxon>
        <taxon>Gunneridae</taxon>
        <taxon>Pentapetalae</taxon>
        <taxon>asterids</taxon>
        <taxon>lamiids</taxon>
        <taxon>Solanales</taxon>
        <taxon>Solanaceae</taxon>
        <taxon>Solanoideae</taxon>
        <taxon>Hyoscyameae</taxon>
        <taxon>Anisodus</taxon>
    </lineage>
</organism>
<accession>A0AAE1QWX9</accession>
<protein>
    <submittedName>
        <fullName evidence="1">Uncharacterized protein</fullName>
    </submittedName>
</protein>
<dbReference type="EMBL" id="JAVYJV010000022">
    <property type="protein sequence ID" value="KAK4341115.1"/>
    <property type="molecule type" value="Genomic_DNA"/>
</dbReference>
<name>A0AAE1QWX9_9SOLA</name>
<comment type="caution">
    <text evidence="1">The sequence shown here is derived from an EMBL/GenBank/DDBJ whole genome shotgun (WGS) entry which is preliminary data.</text>
</comment>
<reference evidence="1" key="1">
    <citation type="submission" date="2023-12" db="EMBL/GenBank/DDBJ databases">
        <title>Genome assembly of Anisodus tanguticus.</title>
        <authorList>
            <person name="Wang Y.-J."/>
        </authorList>
    </citation>
    <scope>NUCLEOTIDE SEQUENCE</scope>
    <source>
        <strain evidence="1">KB-2021</strain>
        <tissue evidence="1">Leaf</tissue>
    </source>
</reference>
<evidence type="ECO:0000313" key="2">
    <source>
        <dbReference type="Proteomes" id="UP001291623"/>
    </source>
</evidence>
<sequence length="60" mass="6668">MTFLISLDSPFNNQVVTMSLQQLHCSNSVEVGSGALHTPFMKPNFFFADKEINTDLLHPG</sequence>
<evidence type="ECO:0000313" key="1">
    <source>
        <dbReference type="EMBL" id="KAK4341115.1"/>
    </source>
</evidence>
<dbReference type="Proteomes" id="UP001291623">
    <property type="component" value="Unassembled WGS sequence"/>
</dbReference>